<evidence type="ECO:0000313" key="2">
    <source>
        <dbReference type="Proteomes" id="UP001209257"/>
    </source>
</evidence>
<dbReference type="RefSeq" id="WP_262992609.1">
    <property type="nucleotide sequence ID" value="NZ_JAOTJC010000006.1"/>
</dbReference>
<reference evidence="2" key="1">
    <citation type="submission" date="2023-07" db="EMBL/GenBank/DDBJ databases">
        <title>Study on multiphase classification of strain Alteromonas salexigens isolated from the Yellow Sea.</title>
        <authorList>
            <person name="Sun L."/>
        </authorList>
    </citation>
    <scope>NUCLEOTIDE SEQUENCE [LARGE SCALE GENOMIC DNA]</scope>
    <source>
        <strain evidence="2">ASW11-19</strain>
    </source>
</reference>
<protein>
    <submittedName>
        <fullName evidence="1">DUF2750 domain-containing protein</fullName>
    </submittedName>
</protein>
<evidence type="ECO:0000313" key="1">
    <source>
        <dbReference type="EMBL" id="MCU7553911.1"/>
    </source>
</evidence>
<gene>
    <name evidence="1" type="ORF">OCL06_04795</name>
</gene>
<organism evidence="1 2">
    <name type="scientific">Alteromonas salexigens</name>
    <dbReference type="NCBI Taxonomy" id="2982530"/>
    <lineage>
        <taxon>Bacteria</taxon>
        <taxon>Pseudomonadati</taxon>
        <taxon>Pseudomonadota</taxon>
        <taxon>Gammaproteobacteria</taxon>
        <taxon>Alteromonadales</taxon>
        <taxon>Alteromonadaceae</taxon>
        <taxon>Alteromonas/Salinimonas group</taxon>
        <taxon>Alteromonas</taxon>
    </lineage>
</organism>
<dbReference type="InterPro" id="IPR021284">
    <property type="entry name" value="DUF2750"/>
</dbReference>
<sequence>MFPATVTEKLAAPVVQQATSLNADERQTLFLDYTEKADAVWLLKGEQGFVMLAQDGVERLPVWPHYDLVSAWISDEAEAVEPVSVSLQQFRQDWLPGLGKNGIELVLFPCREDEENSVLSAEELLASFDDSEPAA</sequence>
<dbReference type="EMBL" id="JAOTJC010000006">
    <property type="protein sequence ID" value="MCU7553911.1"/>
    <property type="molecule type" value="Genomic_DNA"/>
</dbReference>
<name>A0ABT2VKT3_9ALTE</name>
<dbReference type="Proteomes" id="UP001209257">
    <property type="component" value="Unassembled WGS sequence"/>
</dbReference>
<accession>A0ABT2VKT3</accession>
<comment type="caution">
    <text evidence="1">The sequence shown here is derived from an EMBL/GenBank/DDBJ whole genome shotgun (WGS) entry which is preliminary data.</text>
</comment>
<dbReference type="Pfam" id="PF11042">
    <property type="entry name" value="DUF2750"/>
    <property type="match status" value="1"/>
</dbReference>
<proteinExistence type="predicted"/>
<keyword evidence="2" id="KW-1185">Reference proteome</keyword>